<dbReference type="Pfam" id="PF00689">
    <property type="entry name" value="Cation_ATPase_C"/>
    <property type="match status" value="1"/>
</dbReference>
<dbReference type="InterPro" id="IPR023299">
    <property type="entry name" value="ATPase_P-typ_cyto_dom_N"/>
</dbReference>
<dbReference type="SUPFAM" id="SSF81660">
    <property type="entry name" value="Metal cation-transporting ATPase, ATP-binding domain N"/>
    <property type="match status" value="1"/>
</dbReference>
<proteinExistence type="predicted"/>
<keyword evidence="7 8" id="KW-0472">Membrane</keyword>
<feature type="transmembrane region" description="Helical" evidence="8">
    <location>
        <begin position="871"/>
        <end position="891"/>
    </location>
</feature>
<feature type="transmembrane region" description="Helical" evidence="8">
    <location>
        <begin position="832"/>
        <end position="851"/>
    </location>
</feature>
<evidence type="ECO:0000256" key="3">
    <source>
        <dbReference type="ARBA" id="ARBA00022723"/>
    </source>
</evidence>
<gene>
    <name evidence="11" type="ORF">CITCOLO1_LOCUS7984</name>
</gene>
<name>A0ABP0Y854_9ROSI</name>
<evidence type="ECO:0000259" key="10">
    <source>
        <dbReference type="Pfam" id="PF00689"/>
    </source>
</evidence>
<evidence type="ECO:0000259" key="9">
    <source>
        <dbReference type="Pfam" id="PF00122"/>
    </source>
</evidence>
<sequence length="970" mass="108847">MSQGNNDEVVASECEDGFRPLLVVARTSSARSYTAVEINEEDERETKKQRLKWIVKHKDFKALCDFGGLQEVEATFLPCEPQGTANDGLLELSAASVPERPYWDSIFLFSKGFWYSLWLSFNNCSIFLLLIAAGLTFAIESLEQGLKHGWHDGVGILIAVFLLIFFPSVFDFYRGIVEEKKMKIKNKLEVIVERGELRQTISISDVKEGDIIHLKKGDRIPADGLMIRGKYLIVDEVINPKIDPHQNPFLYAGSVVEYGDGIMIAVSTGADIAFGKALIDVTSHPSQETFLQSLINKPYEFVGMFSLLLSIVVLIVILARLISGKHDKYYKDKLATKGKVTVGIMENVLERTFLKFKWEVSFLVTTLLTMVIGIQHGMPFSISVSLSWWGEKIRRCHGGRSQNLSACGTLGRVSVISVDISSAGGLSCDEKEVDQFWIGEEKIYPGMEFHPEILEVFELAARALRFYSNTSDDLWKNLLCFWTNSGLEINIESLDQKFDIIDPGYFSSTKGIGVLMSKCGNFEANLHLHFNGDALTVLNMCSQYYDISGRIHDMESKRDFFEKAINDMKIEGVRPIAFACKQTNHHQDFGGLKLLGFVGLKYSFQKIKMTLNDLKDVGVRIILTSEGELSAATAMAVDFGIHCSSHNQVIEGEEFRKTMNSPEMEKDELIRSITLIGKVTPEDKLLLLQELKASGHVVAFLGGWTTNDAPTLREADVGITDENWSTEVCRTASDIAVASTASLNEILKCGRCIYLNIQKFYQIQFTTSISGLLIILICNIVSGKSPITAIHLIWVTLIMCLLGSLMMVMKLNDEEVNIPLEGNRNQSLITKLILKKIVTHVLYQALVFLVLEYLGQKIMPHMEEDVRHTMIFNSFILWQMFNLMGAMGLVTKWVEVFKAMLQSHWFVISLVGVLTVQVMVIEFAGEIVNGVKLSAVNWGICCIFASLPLTVEWAKNIFLQILATLLHEFE</sequence>
<evidence type="ECO:0000256" key="7">
    <source>
        <dbReference type="ARBA" id="ARBA00023136"/>
    </source>
</evidence>
<dbReference type="InterPro" id="IPR036412">
    <property type="entry name" value="HAD-like_sf"/>
</dbReference>
<evidence type="ECO:0000313" key="12">
    <source>
        <dbReference type="Proteomes" id="UP001642487"/>
    </source>
</evidence>
<evidence type="ECO:0000313" key="11">
    <source>
        <dbReference type="EMBL" id="CAK9316137.1"/>
    </source>
</evidence>
<evidence type="ECO:0000256" key="4">
    <source>
        <dbReference type="ARBA" id="ARBA00022837"/>
    </source>
</evidence>
<evidence type="ECO:0000256" key="6">
    <source>
        <dbReference type="ARBA" id="ARBA00022989"/>
    </source>
</evidence>
<feature type="transmembrane region" description="Helical" evidence="8">
    <location>
        <begin position="301"/>
        <end position="322"/>
    </location>
</feature>
<keyword evidence="2 8" id="KW-0812">Transmembrane</keyword>
<feature type="domain" description="Cation-transporting P-type ATPase C-terminal" evidence="10">
    <location>
        <begin position="785"/>
        <end position="954"/>
    </location>
</feature>
<reference evidence="11 12" key="1">
    <citation type="submission" date="2024-03" db="EMBL/GenBank/DDBJ databases">
        <authorList>
            <person name="Gkanogiannis A."/>
            <person name="Becerra Lopez-Lavalle L."/>
        </authorList>
    </citation>
    <scope>NUCLEOTIDE SEQUENCE [LARGE SCALE GENOMIC DNA]</scope>
</reference>
<organism evidence="11 12">
    <name type="scientific">Citrullus colocynthis</name>
    <name type="common">colocynth</name>
    <dbReference type="NCBI Taxonomy" id="252529"/>
    <lineage>
        <taxon>Eukaryota</taxon>
        <taxon>Viridiplantae</taxon>
        <taxon>Streptophyta</taxon>
        <taxon>Embryophyta</taxon>
        <taxon>Tracheophyta</taxon>
        <taxon>Spermatophyta</taxon>
        <taxon>Magnoliopsida</taxon>
        <taxon>eudicotyledons</taxon>
        <taxon>Gunneridae</taxon>
        <taxon>Pentapetalae</taxon>
        <taxon>rosids</taxon>
        <taxon>fabids</taxon>
        <taxon>Cucurbitales</taxon>
        <taxon>Cucurbitaceae</taxon>
        <taxon>Benincaseae</taxon>
        <taxon>Citrullus</taxon>
    </lineage>
</organism>
<dbReference type="InterPro" id="IPR059000">
    <property type="entry name" value="ATPase_P-type_domA"/>
</dbReference>
<feature type="transmembrane region" description="Helical" evidence="8">
    <location>
        <begin position="154"/>
        <end position="173"/>
    </location>
</feature>
<evidence type="ECO:0000256" key="1">
    <source>
        <dbReference type="ARBA" id="ARBA00004370"/>
    </source>
</evidence>
<dbReference type="InterPro" id="IPR023214">
    <property type="entry name" value="HAD_sf"/>
</dbReference>
<dbReference type="Pfam" id="PF13246">
    <property type="entry name" value="Cation_ATPase"/>
    <property type="match status" value="1"/>
</dbReference>
<keyword evidence="3" id="KW-0479">Metal-binding</keyword>
<protein>
    <submittedName>
        <fullName evidence="11">Uncharacterized protein</fullName>
    </submittedName>
</protein>
<feature type="transmembrane region" description="Helical" evidence="8">
    <location>
        <begin position="760"/>
        <end position="782"/>
    </location>
</feature>
<evidence type="ECO:0000256" key="5">
    <source>
        <dbReference type="ARBA" id="ARBA00022842"/>
    </source>
</evidence>
<keyword evidence="4" id="KW-0106">Calcium</keyword>
<evidence type="ECO:0000256" key="8">
    <source>
        <dbReference type="SAM" id="Phobius"/>
    </source>
</evidence>
<dbReference type="EMBL" id="OZ021736">
    <property type="protein sequence ID" value="CAK9316137.1"/>
    <property type="molecule type" value="Genomic_DNA"/>
</dbReference>
<dbReference type="InterPro" id="IPR008250">
    <property type="entry name" value="ATPase_P-typ_transduc_dom_A_sf"/>
</dbReference>
<dbReference type="Gene3D" id="3.40.50.1000">
    <property type="entry name" value="HAD superfamily/HAD-like"/>
    <property type="match status" value="1"/>
</dbReference>
<keyword evidence="6 8" id="KW-1133">Transmembrane helix</keyword>
<dbReference type="PANTHER" id="PTHR24093:SF454">
    <property type="entry name" value="CATION-TRANSPORTING P-TYPE ATPASE C-TERMINAL DOMAIN-CONTAINING PROTEIN"/>
    <property type="match status" value="1"/>
</dbReference>
<dbReference type="InterPro" id="IPR006068">
    <property type="entry name" value="ATPase_P-typ_cation-transptr_C"/>
</dbReference>
<accession>A0ABP0Y854</accession>
<feature type="transmembrane region" description="Helical" evidence="8">
    <location>
        <begin position="788"/>
        <end position="811"/>
    </location>
</feature>
<dbReference type="PANTHER" id="PTHR24093">
    <property type="entry name" value="CATION TRANSPORTING ATPASE"/>
    <property type="match status" value="1"/>
</dbReference>
<dbReference type="Proteomes" id="UP001642487">
    <property type="component" value="Chromosome 2"/>
</dbReference>
<dbReference type="InterPro" id="IPR023298">
    <property type="entry name" value="ATPase_P-typ_TM_dom_sf"/>
</dbReference>
<dbReference type="SUPFAM" id="SSF81665">
    <property type="entry name" value="Calcium ATPase, transmembrane domain M"/>
    <property type="match status" value="1"/>
</dbReference>
<dbReference type="SUPFAM" id="SSF81653">
    <property type="entry name" value="Calcium ATPase, transduction domain A"/>
    <property type="match status" value="1"/>
</dbReference>
<feature type="domain" description="P-type ATPase A" evidence="9">
    <location>
        <begin position="190"/>
        <end position="277"/>
    </location>
</feature>
<dbReference type="Gene3D" id="3.40.1110.10">
    <property type="entry name" value="Calcium-transporting ATPase, cytoplasmic domain N"/>
    <property type="match status" value="1"/>
</dbReference>
<dbReference type="Gene3D" id="1.20.1110.10">
    <property type="entry name" value="Calcium-transporting ATPase, transmembrane domain"/>
    <property type="match status" value="2"/>
</dbReference>
<dbReference type="Gene3D" id="2.70.150.10">
    <property type="entry name" value="Calcium-transporting ATPase, cytoplasmic transduction domain A"/>
    <property type="match status" value="1"/>
</dbReference>
<keyword evidence="5" id="KW-0460">Magnesium</keyword>
<feature type="transmembrane region" description="Helical" evidence="8">
    <location>
        <begin position="362"/>
        <end position="390"/>
    </location>
</feature>
<evidence type="ECO:0000256" key="2">
    <source>
        <dbReference type="ARBA" id="ARBA00022692"/>
    </source>
</evidence>
<dbReference type="SUPFAM" id="SSF56784">
    <property type="entry name" value="HAD-like"/>
    <property type="match status" value="1"/>
</dbReference>
<comment type="subcellular location">
    <subcellularLocation>
        <location evidence="1">Membrane</location>
    </subcellularLocation>
</comment>
<feature type="transmembrane region" description="Helical" evidence="8">
    <location>
        <begin position="935"/>
        <end position="954"/>
    </location>
</feature>
<keyword evidence="12" id="KW-1185">Reference proteome</keyword>
<dbReference type="Pfam" id="PF00122">
    <property type="entry name" value="E1-E2_ATPase"/>
    <property type="match status" value="1"/>
</dbReference>
<feature type="transmembrane region" description="Helical" evidence="8">
    <location>
        <begin position="903"/>
        <end position="923"/>
    </location>
</feature>
<feature type="transmembrane region" description="Helical" evidence="8">
    <location>
        <begin position="113"/>
        <end position="139"/>
    </location>
</feature>